<sequence>MQKFGYQRIFIPARRSRKQSGNTMNLKNVMKNCLISFKCLFEKFLHGHGKNASLIVAQSDEVKEI</sequence>
<proteinExistence type="predicted"/>
<organism evidence="1 2">
    <name type="scientific">Trichinella britovi</name>
    <name type="common">Parasitic roundworm</name>
    <dbReference type="NCBI Taxonomy" id="45882"/>
    <lineage>
        <taxon>Eukaryota</taxon>
        <taxon>Metazoa</taxon>
        <taxon>Ecdysozoa</taxon>
        <taxon>Nematoda</taxon>
        <taxon>Enoplea</taxon>
        <taxon>Dorylaimia</taxon>
        <taxon>Trichinellida</taxon>
        <taxon>Trichinellidae</taxon>
        <taxon>Trichinella</taxon>
    </lineage>
</organism>
<gene>
    <name evidence="1" type="ORF">T03_7551</name>
</gene>
<comment type="caution">
    <text evidence="1">The sequence shown here is derived from an EMBL/GenBank/DDBJ whole genome shotgun (WGS) entry which is preliminary data.</text>
</comment>
<reference evidence="1 2" key="1">
    <citation type="submission" date="2015-01" db="EMBL/GenBank/DDBJ databases">
        <title>Evolution of Trichinella species and genotypes.</title>
        <authorList>
            <person name="Korhonen P.K."/>
            <person name="Edoardo P."/>
            <person name="Giuseppe L.R."/>
            <person name="Gasser R.B."/>
        </authorList>
    </citation>
    <scope>NUCLEOTIDE SEQUENCE [LARGE SCALE GENOMIC DNA]</scope>
    <source>
        <strain evidence="1">ISS120</strain>
    </source>
</reference>
<protein>
    <submittedName>
        <fullName evidence="1">Uncharacterized protein</fullName>
    </submittedName>
</protein>
<evidence type="ECO:0000313" key="2">
    <source>
        <dbReference type="Proteomes" id="UP000054653"/>
    </source>
</evidence>
<name>A0A0V1CZ66_TRIBR</name>
<dbReference type="EMBL" id="JYDI01000069">
    <property type="protein sequence ID" value="KRY54511.1"/>
    <property type="molecule type" value="Genomic_DNA"/>
</dbReference>
<dbReference type="Proteomes" id="UP000054653">
    <property type="component" value="Unassembled WGS sequence"/>
</dbReference>
<dbReference type="AlphaFoldDB" id="A0A0V1CZ66"/>
<evidence type="ECO:0000313" key="1">
    <source>
        <dbReference type="EMBL" id="KRY54511.1"/>
    </source>
</evidence>
<accession>A0A0V1CZ66</accession>
<keyword evidence="2" id="KW-1185">Reference proteome</keyword>